<accession>A0A844G5T1</accession>
<organism evidence="2 3">
    <name type="scientific">Victivallis lenta</name>
    <dbReference type="NCBI Taxonomy" id="2606640"/>
    <lineage>
        <taxon>Bacteria</taxon>
        <taxon>Pseudomonadati</taxon>
        <taxon>Lentisphaerota</taxon>
        <taxon>Lentisphaeria</taxon>
        <taxon>Victivallales</taxon>
        <taxon>Victivallaceae</taxon>
        <taxon>Victivallis</taxon>
    </lineage>
</organism>
<sequence length="152" mass="17524">MNGPAFFGHVADYSSTTSIIAFVLIAVAILFIYLYNSLSMRRSQLDRQLAHIRIILKRRAELARQLAPDLPEFPLSAPIAEQLRMDTEAAAVVKELQEPDPEPLTEYNELEKTLDDTIGLCRVSLEQYNRIVENPDANWAMRLFRFEPRERF</sequence>
<comment type="caution">
    <text evidence="2">The sequence shown here is derived from an EMBL/GenBank/DDBJ whole genome shotgun (WGS) entry which is preliminary data.</text>
</comment>
<reference evidence="2 3" key="1">
    <citation type="submission" date="2019-08" db="EMBL/GenBank/DDBJ databases">
        <title>In-depth cultivation of the pig gut microbiome towards novel bacterial diversity and tailored functional studies.</title>
        <authorList>
            <person name="Wylensek D."/>
            <person name="Hitch T.C.A."/>
            <person name="Clavel T."/>
        </authorList>
    </citation>
    <scope>NUCLEOTIDE SEQUENCE [LARGE SCALE GENOMIC DNA]</scope>
    <source>
        <strain evidence="2 3">BBE-744-WT-12</strain>
    </source>
</reference>
<dbReference type="RefSeq" id="WP_154419316.1">
    <property type="nucleotide sequence ID" value="NZ_DBFCZM010000418.1"/>
</dbReference>
<gene>
    <name evidence="2" type="ORF">FYJ85_14465</name>
</gene>
<protein>
    <submittedName>
        <fullName evidence="2">LemA family protein</fullName>
    </submittedName>
</protein>
<dbReference type="AlphaFoldDB" id="A0A844G5T1"/>
<evidence type="ECO:0000313" key="2">
    <source>
        <dbReference type="EMBL" id="MST98245.1"/>
    </source>
</evidence>
<evidence type="ECO:0000256" key="1">
    <source>
        <dbReference type="SAM" id="Phobius"/>
    </source>
</evidence>
<proteinExistence type="predicted"/>
<dbReference type="EMBL" id="VUNS01000016">
    <property type="protein sequence ID" value="MST98245.1"/>
    <property type="molecule type" value="Genomic_DNA"/>
</dbReference>
<name>A0A844G5T1_9BACT</name>
<keyword evidence="1" id="KW-0472">Membrane</keyword>
<dbReference type="Proteomes" id="UP000435649">
    <property type="component" value="Unassembled WGS sequence"/>
</dbReference>
<keyword evidence="1" id="KW-0812">Transmembrane</keyword>
<keyword evidence="3" id="KW-1185">Reference proteome</keyword>
<feature type="transmembrane region" description="Helical" evidence="1">
    <location>
        <begin position="16"/>
        <end position="35"/>
    </location>
</feature>
<evidence type="ECO:0000313" key="3">
    <source>
        <dbReference type="Proteomes" id="UP000435649"/>
    </source>
</evidence>
<keyword evidence="1" id="KW-1133">Transmembrane helix</keyword>